<dbReference type="PANTHER" id="PTHR36113:SF1">
    <property type="entry name" value="GLYOXALASE_BLEOMYCIN RESISTANCE PROTEIN_DIOXYGENASE"/>
    <property type="match status" value="1"/>
</dbReference>
<dbReference type="SUPFAM" id="SSF54593">
    <property type="entry name" value="Glyoxalase/Bleomycin resistance protein/Dihydroxybiphenyl dioxygenase"/>
    <property type="match status" value="1"/>
</dbReference>
<name>A0A0G3H3L8_9CORY</name>
<sequence length="1027" mass="118563">MGAISLRARRRGTLSVDFQQEDEEFRFLERSFGQCTRNVRFYDTSMKFAHVLASRGDHRNTLIVVDGALEQACVDLRDAARVVEAFSYLCTLVKNFPETVAELEWDVPIPDYGMYIHALLQLPEIPHDEVDDALARMKMWAGNSKGEFCNRRNFLTTKFWVHHLRGESHQAAETFTTWEAELSAYSYEVASRVVVCEILMLNALGRFEQALDHAGDPDERSNDVNVALIKAYTSTGKLIDAATWALYSLGDREHDDFFYQYAHIARLVPLLPEDLQKYLQFAARYLYGHGDVSAKHLKQLRAIYAGVANFGPLPELSENDMTHEAARLFAAAFYVISRPDASVEMRADVWDKRKTYGDEEGLFLWRPLVVSLIRDTQGDDREYWFSEASDACADHPQLIMDVARWCVDNAGVGQESRTLWLVGNLFTENWVLENSDLPFTREVYQQCEKWIRYAAELEHKADPENHAKIAGRMWFDLARIASARKDWEQSREYLFQSLTHHISPENIHDLESELQRNPLVKKPKPDALDEAIAKYSGAGDCAELWRIYCWSKARMNLEYQTVCLQEIVEVQGLTQLLFGIIEPFQIWVDIIASYTDEFPRDFQEWSMMTIFPWYMWALYENPSTTTQGLCEALDYYEAIVLHNEHEYSSALLALARTFIAYRYHDKETAREQRTIWCAPDENMWLPLRDVEAVYCIDELTRAGDYEEAITWVRQSWGEAEFAPWLKAALLESVLRSGNAHLAAEWFQELSDFSLAHQLETAQRWHEKYLAVAGEVGILRYLLCLVAHGEVHHRELVRSRVMSVLVVWEKTFSQGEQEARKRPVFYPRNVGKIASVVAPALRMCFAADEAMNVTVRVGDNEWLGVPDVAAPTAEKAAEWFEEIQHQVERLFHPDQAQFSHHAGIYVTDLDAVFEFFDKYFPVDSVGLYENPRTQVRSHYLMFDDGSKNLVYYHSPRLEILSDPHRDCAQNTSIRDFCLHVENREQMHEIVEKLRKDGYQILTEPHETSDGKCVCTVLGIENISITMNT</sequence>
<dbReference type="KEGG" id="cmv:CMUST_06715"/>
<dbReference type="OrthoDB" id="7187210at2"/>
<organism evidence="1 2">
    <name type="scientific">Corynebacterium mustelae</name>
    <dbReference type="NCBI Taxonomy" id="571915"/>
    <lineage>
        <taxon>Bacteria</taxon>
        <taxon>Bacillati</taxon>
        <taxon>Actinomycetota</taxon>
        <taxon>Actinomycetes</taxon>
        <taxon>Mycobacteriales</taxon>
        <taxon>Corynebacteriaceae</taxon>
        <taxon>Corynebacterium</taxon>
    </lineage>
</organism>
<dbReference type="PANTHER" id="PTHR36113">
    <property type="entry name" value="LYASE, PUTATIVE-RELATED-RELATED"/>
    <property type="match status" value="1"/>
</dbReference>
<dbReference type="STRING" id="571915.CMUST_06715"/>
<dbReference type="Gene3D" id="3.10.180.10">
    <property type="entry name" value="2,3-Dihydroxybiphenyl 1,2-Dioxygenase, domain 1"/>
    <property type="match status" value="1"/>
</dbReference>
<keyword evidence="2" id="KW-1185">Reference proteome</keyword>
<evidence type="ECO:0000313" key="2">
    <source>
        <dbReference type="Proteomes" id="UP000035199"/>
    </source>
</evidence>
<protein>
    <submittedName>
        <fullName evidence="1">Uncharacterized protein</fullName>
    </submittedName>
</protein>
<dbReference type="EMBL" id="CP011542">
    <property type="protein sequence ID" value="AKK05677.1"/>
    <property type="molecule type" value="Genomic_DNA"/>
</dbReference>
<dbReference type="Proteomes" id="UP000035199">
    <property type="component" value="Chromosome"/>
</dbReference>
<gene>
    <name evidence="1" type="ORF">CMUST_06715</name>
</gene>
<dbReference type="RefSeq" id="WP_144414143.1">
    <property type="nucleotide sequence ID" value="NZ_CP011542.1"/>
</dbReference>
<accession>A0A0G3H3L8</accession>
<evidence type="ECO:0000313" key="1">
    <source>
        <dbReference type="EMBL" id="AKK05677.1"/>
    </source>
</evidence>
<dbReference type="InterPro" id="IPR029068">
    <property type="entry name" value="Glyas_Bleomycin-R_OHBP_Dase"/>
</dbReference>
<reference evidence="2" key="2">
    <citation type="submission" date="2015-05" db="EMBL/GenBank/DDBJ databases">
        <title>Complete genome sequence of Corynebacterium mustelae DSM 45274, isolated from various tissues of a male ferret with lethal sepsis.</title>
        <authorList>
            <person name="Ruckert C."/>
            <person name="Albersmeier A."/>
            <person name="Winkler A."/>
            <person name="Tauch A."/>
        </authorList>
    </citation>
    <scope>NUCLEOTIDE SEQUENCE [LARGE SCALE GENOMIC DNA]</scope>
    <source>
        <strain evidence="2">DSM 45274</strain>
    </source>
</reference>
<dbReference type="PATRIC" id="fig|571915.4.peg.1427"/>
<dbReference type="InterPro" id="IPR051332">
    <property type="entry name" value="Fosfomycin_Res_Enzymes"/>
</dbReference>
<dbReference type="AlphaFoldDB" id="A0A0G3H3L8"/>
<reference evidence="1 2" key="1">
    <citation type="journal article" date="2015" name="Genome Announc.">
        <title>Complete Genome Sequence of the Type Strain Corynebacterium mustelae DSM 45274, Isolated from Various Tissues of a Male Ferret with Lethal Sepsis.</title>
        <authorList>
            <person name="Ruckert C."/>
            <person name="Eimer J."/>
            <person name="Winkler A."/>
            <person name="Tauch A."/>
        </authorList>
    </citation>
    <scope>NUCLEOTIDE SEQUENCE [LARGE SCALE GENOMIC DNA]</scope>
    <source>
        <strain evidence="1 2">DSM 45274</strain>
    </source>
</reference>
<proteinExistence type="predicted"/>